<organism evidence="1 2">
    <name type="scientific">Sporosarcina psychrophila</name>
    <name type="common">Bacillus psychrophilus</name>
    <dbReference type="NCBI Taxonomy" id="1476"/>
    <lineage>
        <taxon>Bacteria</taxon>
        <taxon>Bacillati</taxon>
        <taxon>Bacillota</taxon>
        <taxon>Bacilli</taxon>
        <taxon>Bacillales</taxon>
        <taxon>Caryophanaceae</taxon>
        <taxon>Sporosarcina</taxon>
    </lineage>
</organism>
<dbReference type="Proteomes" id="UP001549104">
    <property type="component" value="Unassembled WGS sequence"/>
</dbReference>
<evidence type="ECO:0000313" key="2">
    <source>
        <dbReference type="Proteomes" id="UP001549104"/>
    </source>
</evidence>
<accession>A0ABV2KE06</accession>
<evidence type="ECO:0000313" key="1">
    <source>
        <dbReference type="EMBL" id="MET3658855.1"/>
    </source>
</evidence>
<keyword evidence="2" id="KW-1185">Reference proteome</keyword>
<proteinExistence type="predicted"/>
<reference evidence="1 2" key="1">
    <citation type="submission" date="2024-06" db="EMBL/GenBank/DDBJ databases">
        <title>Sorghum-associated microbial communities from plants grown in Nebraska, USA.</title>
        <authorList>
            <person name="Schachtman D."/>
        </authorList>
    </citation>
    <scope>NUCLEOTIDE SEQUENCE [LARGE SCALE GENOMIC DNA]</scope>
    <source>
        <strain evidence="1 2">1288</strain>
    </source>
</reference>
<sequence>MFAAKNPLFVYQLQTKTMLLTVTIPFPLKSKIKGIIADLIEL</sequence>
<gene>
    <name evidence="1" type="ORF">ABIC55_003973</name>
</gene>
<protein>
    <submittedName>
        <fullName evidence="1">Uncharacterized protein</fullName>
    </submittedName>
</protein>
<comment type="caution">
    <text evidence="1">The sequence shown here is derived from an EMBL/GenBank/DDBJ whole genome shotgun (WGS) entry which is preliminary data.</text>
</comment>
<dbReference type="EMBL" id="JBEPME010000006">
    <property type="protein sequence ID" value="MET3658855.1"/>
    <property type="molecule type" value="Genomic_DNA"/>
</dbReference>
<name>A0ABV2KE06_SPOPS</name>